<evidence type="ECO:0000256" key="3">
    <source>
        <dbReference type="SAM" id="MobiDB-lite"/>
    </source>
</evidence>
<dbReference type="GO" id="GO:0022857">
    <property type="term" value="F:transmembrane transporter activity"/>
    <property type="evidence" value="ECO:0007669"/>
    <property type="project" value="InterPro"/>
</dbReference>
<evidence type="ECO:0000256" key="1">
    <source>
        <dbReference type="ARBA" id="ARBA00004141"/>
    </source>
</evidence>
<dbReference type="Proteomes" id="UP001287356">
    <property type="component" value="Unassembled WGS sequence"/>
</dbReference>
<evidence type="ECO:0000256" key="4">
    <source>
        <dbReference type="SAM" id="Phobius"/>
    </source>
</evidence>
<evidence type="ECO:0000256" key="2">
    <source>
        <dbReference type="ARBA" id="ARBA00006727"/>
    </source>
</evidence>
<comment type="caution">
    <text evidence="5">The sequence shown here is derived from an EMBL/GenBank/DDBJ whole genome shotgun (WGS) entry which is preliminary data.</text>
</comment>
<keyword evidence="4" id="KW-1133">Transmembrane helix</keyword>
<dbReference type="EMBL" id="JAULSN010000003">
    <property type="protein sequence ID" value="KAK3376100.1"/>
    <property type="molecule type" value="Genomic_DNA"/>
</dbReference>
<accession>A0AAE0KHV4</accession>
<evidence type="ECO:0000313" key="5">
    <source>
        <dbReference type="EMBL" id="KAK3376100.1"/>
    </source>
</evidence>
<feature type="transmembrane region" description="Helical" evidence="4">
    <location>
        <begin position="276"/>
        <end position="298"/>
    </location>
</feature>
<name>A0AAE0KHV4_9PEZI</name>
<feature type="transmembrane region" description="Helical" evidence="4">
    <location>
        <begin position="156"/>
        <end position="174"/>
    </location>
</feature>
<comment type="subcellular location">
    <subcellularLocation>
        <location evidence="1">Membrane</location>
        <topology evidence="1">Multi-pass membrane protein</topology>
    </subcellularLocation>
</comment>
<sequence>MAPDPREEPLAELEKSRQTEIGEEGDSSSSRTDVDVEKLAIGSEEDVGETGADEVASEVAGTDGNHGDGDGDGDRHESHVAAGAGGGLSRVISRALSRKTTRSSWNPAPPPDGGLQAWIAVACTHLVVMNTWGFINSFGVFQAYYVTALARPPSDISWIGSLQVFLLFFIGTITGRLTDAGYFRHVLFLGCAFQTVGIFSLASMTAGSYWQAVLAQGVCMGLGNGFLFCPCVTVMSTYFNKRRSLAIGFAACGSATGGLVFPSMARQLLPAVGFPWTMRAIGFIQVTTLAVSFVFLKTRIPPRRAGPIVEWTAFKEMEYTFYALGSFFCFLGIFFAFYYVASFSRDVVGLSYTDGLNLLLVLNGAGVAGRLGPNHLADRFGPITVFIPTAAVAGVAVLAWMAVDATPKLYVWAIFYGAAAGGIQSLFPAGLTSLTTDLRKTGVRMGMVFTIASFGALAGPPIAGAILTAGGGRYVGAQAFAGSMLLVGSGFMVAARVTKARKDVAGWRVKV</sequence>
<feature type="transmembrane region" description="Helical" evidence="4">
    <location>
        <begin position="475"/>
        <end position="495"/>
    </location>
</feature>
<keyword evidence="4" id="KW-0472">Membrane</keyword>
<feature type="transmembrane region" description="Helical" evidence="4">
    <location>
        <begin position="186"/>
        <end position="207"/>
    </location>
</feature>
<dbReference type="PANTHER" id="PTHR11360">
    <property type="entry name" value="MONOCARBOXYLATE TRANSPORTER"/>
    <property type="match status" value="1"/>
</dbReference>
<dbReference type="PANTHER" id="PTHR11360:SF130">
    <property type="entry name" value="MAJOR FACILITATOR SUPERFAMILY (MFS) PROFILE DOMAIN-CONTAINING PROTEIN-RELATED"/>
    <property type="match status" value="1"/>
</dbReference>
<feature type="compositionally biased region" description="Basic and acidic residues" evidence="3">
    <location>
        <begin position="1"/>
        <end position="20"/>
    </location>
</feature>
<comment type="similarity">
    <text evidence="2">Belongs to the major facilitator superfamily. Monocarboxylate porter (TC 2.A.1.13) family.</text>
</comment>
<proteinExistence type="inferred from homology"/>
<feature type="transmembrane region" description="Helical" evidence="4">
    <location>
        <begin position="409"/>
        <end position="434"/>
    </location>
</feature>
<dbReference type="InterPro" id="IPR011701">
    <property type="entry name" value="MFS"/>
</dbReference>
<dbReference type="SUPFAM" id="SSF103473">
    <property type="entry name" value="MFS general substrate transporter"/>
    <property type="match status" value="1"/>
</dbReference>
<keyword evidence="4" id="KW-0812">Transmembrane</keyword>
<feature type="transmembrane region" description="Helical" evidence="4">
    <location>
        <begin position="117"/>
        <end position="144"/>
    </location>
</feature>
<feature type="transmembrane region" description="Helical" evidence="4">
    <location>
        <begin position="380"/>
        <end position="403"/>
    </location>
</feature>
<feature type="transmembrane region" description="Helical" evidence="4">
    <location>
        <begin position="446"/>
        <end position="469"/>
    </location>
</feature>
<feature type="compositionally biased region" description="Acidic residues" evidence="3">
    <location>
        <begin position="43"/>
        <end position="56"/>
    </location>
</feature>
<reference evidence="5" key="2">
    <citation type="submission" date="2023-06" db="EMBL/GenBank/DDBJ databases">
        <authorList>
            <consortium name="Lawrence Berkeley National Laboratory"/>
            <person name="Haridas S."/>
            <person name="Hensen N."/>
            <person name="Bonometti L."/>
            <person name="Westerberg I."/>
            <person name="Brannstrom I.O."/>
            <person name="Guillou S."/>
            <person name="Cros-Aarteil S."/>
            <person name="Calhoun S."/>
            <person name="Kuo A."/>
            <person name="Mondo S."/>
            <person name="Pangilinan J."/>
            <person name="Riley R."/>
            <person name="Labutti K."/>
            <person name="Andreopoulos B."/>
            <person name="Lipzen A."/>
            <person name="Chen C."/>
            <person name="Yanf M."/>
            <person name="Daum C."/>
            <person name="Ng V."/>
            <person name="Clum A."/>
            <person name="Steindorff A."/>
            <person name="Ohm R."/>
            <person name="Martin F."/>
            <person name="Silar P."/>
            <person name="Natvig D."/>
            <person name="Lalanne C."/>
            <person name="Gautier V."/>
            <person name="Ament-Velasquez S.L."/>
            <person name="Kruys A."/>
            <person name="Hutchinson M.I."/>
            <person name="Powell A.J."/>
            <person name="Barry K."/>
            <person name="Miller A.N."/>
            <person name="Grigoriev I.V."/>
            <person name="Debuchy R."/>
            <person name="Gladieux P."/>
            <person name="Thoren M.H."/>
            <person name="Johannesson H."/>
        </authorList>
    </citation>
    <scope>NUCLEOTIDE SEQUENCE</scope>
    <source>
        <strain evidence="5">CBS 958.72</strain>
    </source>
</reference>
<dbReference type="InterPro" id="IPR036259">
    <property type="entry name" value="MFS_trans_sf"/>
</dbReference>
<feature type="transmembrane region" description="Helical" evidence="4">
    <location>
        <begin position="213"/>
        <end position="233"/>
    </location>
</feature>
<gene>
    <name evidence="5" type="ORF">B0T24DRAFT_617998</name>
</gene>
<feature type="region of interest" description="Disordered" evidence="3">
    <location>
        <begin position="1"/>
        <end position="85"/>
    </location>
</feature>
<dbReference type="Gene3D" id="1.20.1250.20">
    <property type="entry name" value="MFS general substrate transporter like domains"/>
    <property type="match status" value="2"/>
</dbReference>
<keyword evidence="6" id="KW-1185">Reference proteome</keyword>
<dbReference type="Pfam" id="PF07690">
    <property type="entry name" value="MFS_1"/>
    <property type="match status" value="1"/>
</dbReference>
<feature type="transmembrane region" description="Helical" evidence="4">
    <location>
        <begin position="245"/>
        <end position="264"/>
    </location>
</feature>
<dbReference type="InterPro" id="IPR050327">
    <property type="entry name" value="Proton-linked_MCT"/>
</dbReference>
<dbReference type="GO" id="GO:0016020">
    <property type="term" value="C:membrane"/>
    <property type="evidence" value="ECO:0007669"/>
    <property type="project" value="UniProtKB-SubCell"/>
</dbReference>
<feature type="compositionally biased region" description="Basic and acidic residues" evidence="3">
    <location>
        <begin position="65"/>
        <end position="79"/>
    </location>
</feature>
<evidence type="ECO:0000313" key="6">
    <source>
        <dbReference type="Proteomes" id="UP001287356"/>
    </source>
</evidence>
<reference evidence="5" key="1">
    <citation type="journal article" date="2023" name="Mol. Phylogenet. Evol.">
        <title>Genome-scale phylogeny and comparative genomics of the fungal order Sordariales.</title>
        <authorList>
            <person name="Hensen N."/>
            <person name="Bonometti L."/>
            <person name="Westerberg I."/>
            <person name="Brannstrom I.O."/>
            <person name="Guillou S."/>
            <person name="Cros-Aarteil S."/>
            <person name="Calhoun S."/>
            <person name="Haridas S."/>
            <person name="Kuo A."/>
            <person name="Mondo S."/>
            <person name="Pangilinan J."/>
            <person name="Riley R."/>
            <person name="LaButti K."/>
            <person name="Andreopoulos B."/>
            <person name="Lipzen A."/>
            <person name="Chen C."/>
            <person name="Yan M."/>
            <person name="Daum C."/>
            <person name="Ng V."/>
            <person name="Clum A."/>
            <person name="Steindorff A."/>
            <person name="Ohm R.A."/>
            <person name="Martin F."/>
            <person name="Silar P."/>
            <person name="Natvig D.O."/>
            <person name="Lalanne C."/>
            <person name="Gautier V."/>
            <person name="Ament-Velasquez S.L."/>
            <person name="Kruys A."/>
            <person name="Hutchinson M.I."/>
            <person name="Powell A.J."/>
            <person name="Barry K."/>
            <person name="Miller A.N."/>
            <person name="Grigoriev I.V."/>
            <person name="Debuchy R."/>
            <person name="Gladieux P."/>
            <person name="Hiltunen Thoren M."/>
            <person name="Johannesson H."/>
        </authorList>
    </citation>
    <scope>NUCLEOTIDE SEQUENCE</scope>
    <source>
        <strain evidence="5">CBS 958.72</strain>
    </source>
</reference>
<protein>
    <submittedName>
        <fullName evidence="5">Major facilitator superfamily domain-containing protein</fullName>
    </submittedName>
</protein>
<feature type="transmembrane region" description="Helical" evidence="4">
    <location>
        <begin position="319"/>
        <end position="341"/>
    </location>
</feature>
<dbReference type="AlphaFoldDB" id="A0AAE0KHV4"/>
<organism evidence="5 6">
    <name type="scientific">Lasiosphaeria ovina</name>
    <dbReference type="NCBI Taxonomy" id="92902"/>
    <lineage>
        <taxon>Eukaryota</taxon>
        <taxon>Fungi</taxon>
        <taxon>Dikarya</taxon>
        <taxon>Ascomycota</taxon>
        <taxon>Pezizomycotina</taxon>
        <taxon>Sordariomycetes</taxon>
        <taxon>Sordariomycetidae</taxon>
        <taxon>Sordariales</taxon>
        <taxon>Lasiosphaeriaceae</taxon>
        <taxon>Lasiosphaeria</taxon>
    </lineage>
</organism>
<feature type="transmembrane region" description="Helical" evidence="4">
    <location>
        <begin position="347"/>
        <end position="368"/>
    </location>
</feature>